<evidence type="ECO:0000256" key="7">
    <source>
        <dbReference type="SAM" id="MobiDB-lite"/>
    </source>
</evidence>
<accession>A0ABU9XHV5</accession>
<evidence type="ECO:0000313" key="11">
    <source>
        <dbReference type="Proteomes" id="UP001444625"/>
    </source>
</evidence>
<keyword evidence="10" id="KW-0969">Cilium</keyword>
<keyword evidence="6" id="KW-0175">Coiled coil</keyword>
<evidence type="ECO:0000256" key="3">
    <source>
        <dbReference type="ARBA" id="ARBA00022692"/>
    </source>
</evidence>
<name>A0ABU9XHV5_9BACI</name>
<evidence type="ECO:0000313" key="10">
    <source>
        <dbReference type="EMBL" id="MEN2766437.1"/>
    </source>
</evidence>
<sequence length="232" mass="26165">MSKKFGLGILLGLFLLLISSPSDVYADGDKVSDMWDENTDVSEEQKSDSPDTNSDEDGQVSIPNQEDTPQVEPESDNGGLAFDLIRMVFALLLILALIYLLLKFLNKRNKLFNQVKTLENLGGIAVGPSKSIQIVRVGSKLYMIGVGENVQLLEEITDEAMKEEILKSNEEQTNFTAGNILNIFRQNREQSSTKSKKSGHDFKQLFSNELEKLKQNRKNLMNRHTEKEDNHE</sequence>
<feature type="coiled-coil region" evidence="6">
    <location>
        <begin position="203"/>
        <end position="230"/>
    </location>
</feature>
<keyword evidence="9" id="KW-0732">Signal</keyword>
<dbReference type="Proteomes" id="UP001444625">
    <property type="component" value="Unassembled WGS sequence"/>
</dbReference>
<proteinExistence type="predicted"/>
<comment type="subcellular location">
    <subcellularLocation>
        <location evidence="1">Cell membrane</location>
    </subcellularLocation>
</comment>
<dbReference type="InterPro" id="IPR022781">
    <property type="entry name" value="Flagellar_biosynth_FliO"/>
</dbReference>
<dbReference type="RefSeq" id="WP_345823886.1">
    <property type="nucleotide sequence ID" value="NZ_JBDIML010000001.1"/>
</dbReference>
<feature type="transmembrane region" description="Helical" evidence="8">
    <location>
        <begin position="84"/>
        <end position="102"/>
    </location>
</feature>
<organism evidence="10 11">
    <name type="scientific">Ornithinibacillus xuwenensis</name>
    <dbReference type="NCBI Taxonomy" id="3144668"/>
    <lineage>
        <taxon>Bacteria</taxon>
        <taxon>Bacillati</taxon>
        <taxon>Bacillota</taxon>
        <taxon>Bacilli</taxon>
        <taxon>Bacillales</taxon>
        <taxon>Bacillaceae</taxon>
        <taxon>Ornithinibacillus</taxon>
    </lineage>
</organism>
<feature type="region of interest" description="Disordered" evidence="7">
    <location>
        <begin position="29"/>
        <end position="75"/>
    </location>
</feature>
<evidence type="ECO:0000256" key="2">
    <source>
        <dbReference type="ARBA" id="ARBA00022475"/>
    </source>
</evidence>
<evidence type="ECO:0000256" key="8">
    <source>
        <dbReference type="SAM" id="Phobius"/>
    </source>
</evidence>
<dbReference type="Pfam" id="PF04347">
    <property type="entry name" value="FliO"/>
    <property type="match status" value="1"/>
</dbReference>
<keyword evidence="10" id="KW-0282">Flagellum</keyword>
<evidence type="ECO:0000256" key="4">
    <source>
        <dbReference type="ARBA" id="ARBA00022989"/>
    </source>
</evidence>
<gene>
    <name evidence="10" type="ORF">ABC228_04495</name>
</gene>
<keyword evidence="11" id="KW-1185">Reference proteome</keyword>
<reference evidence="10 11" key="1">
    <citation type="submission" date="2024-05" db="EMBL/GenBank/DDBJ databases">
        <authorList>
            <person name="Haq I."/>
            <person name="Ullah Z."/>
            <person name="Ahmad R."/>
            <person name="Li M."/>
            <person name="Tong Y."/>
        </authorList>
    </citation>
    <scope>NUCLEOTIDE SEQUENCE [LARGE SCALE GENOMIC DNA]</scope>
    <source>
        <strain evidence="10 11">16A2E</strain>
    </source>
</reference>
<feature type="signal peptide" evidence="9">
    <location>
        <begin position="1"/>
        <end position="26"/>
    </location>
</feature>
<dbReference type="EMBL" id="JBDIML010000001">
    <property type="protein sequence ID" value="MEN2766437.1"/>
    <property type="molecule type" value="Genomic_DNA"/>
</dbReference>
<comment type="caution">
    <text evidence="10">The sequence shown here is derived from an EMBL/GenBank/DDBJ whole genome shotgun (WGS) entry which is preliminary data.</text>
</comment>
<keyword evidence="5 8" id="KW-0472">Membrane</keyword>
<protein>
    <submittedName>
        <fullName evidence="10">Flagellar biosynthetic protein FliO</fullName>
    </submittedName>
</protein>
<keyword evidence="4 8" id="KW-1133">Transmembrane helix</keyword>
<evidence type="ECO:0000256" key="1">
    <source>
        <dbReference type="ARBA" id="ARBA00004236"/>
    </source>
</evidence>
<evidence type="ECO:0000256" key="6">
    <source>
        <dbReference type="SAM" id="Coils"/>
    </source>
</evidence>
<feature type="chain" id="PRO_5046120736" evidence="9">
    <location>
        <begin position="27"/>
        <end position="232"/>
    </location>
</feature>
<keyword evidence="2" id="KW-1003">Cell membrane</keyword>
<keyword evidence="10" id="KW-0966">Cell projection</keyword>
<evidence type="ECO:0000256" key="5">
    <source>
        <dbReference type="ARBA" id="ARBA00023136"/>
    </source>
</evidence>
<keyword evidence="3 8" id="KW-0812">Transmembrane</keyword>
<evidence type="ECO:0000256" key="9">
    <source>
        <dbReference type="SAM" id="SignalP"/>
    </source>
</evidence>